<reference evidence="1 2" key="1">
    <citation type="journal article" date="2024" name="J Genomics">
        <title>Draft genome sequencing and assembly of Favolaschia claudopus CIRM-BRFM 2984 isolated from oak limbs.</title>
        <authorList>
            <person name="Navarro D."/>
            <person name="Drula E."/>
            <person name="Chaduli D."/>
            <person name="Cazenave R."/>
            <person name="Ahrendt S."/>
            <person name="Wang J."/>
            <person name="Lipzen A."/>
            <person name="Daum C."/>
            <person name="Barry K."/>
            <person name="Grigoriev I.V."/>
            <person name="Favel A."/>
            <person name="Rosso M.N."/>
            <person name="Martin F."/>
        </authorList>
    </citation>
    <scope>NUCLEOTIDE SEQUENCE [LARGE SCALE GENOMIC DNA]</scope>
    <source>
        <strain evidence="1 2">CIRM-BRFM 2984</strain>
    </source>
</reference>
<evidence type="ECO:0000313" key="2">
    <source>
        <dbReference type="Proteomes" id="UP001362999"/>
    </source>
</evidence>
<accession>A0AAV9Z4Q0</accession>
<evidence type="ECO:0000313" key="1">
    <source>
        <dbReference type="EMBL" id="KAK6971488.1"/>
    </source>
</evidence>
<keyword evidence="2" id="KW-1185">Reference proteome</keyword>
<dbReference type="AlphaFoldDB" id="A0AAV9Z4Q0"/>
<name>A0AAV9Z4Q0_9AGAR</name>
<dbReference type="Proteomes" id="UP001362999">
    <property type="component" value="Unassembled WGS sequence"/>
</dbReference>
<proteinExistence type="predicted"/>
<organism evidence="1 2">
    <name type="scientific">Favolaschia claudopus</name>
    <dbReference type="NCBI Taxonomy" id="2862362"/>
    <lineage>
        <taxon>Eukaryota</taxon>
        <taxon>Fungi</taxon>
        <taxon>Dikarya</taxon>
        <taxon>Basidiomycota</taxon>
        <taxon>Agaricomycotina</taxon>
        <taxon>Agaricomycetes</taxon>
        <taxon>Agaricomycetidae</taxon>
        <taxon>Agaricales</taxon>
        <taxon>Marasmiineae</taxon>
        <taxon>Mycenaceae</taxon>
        <taxon>Favolaschia</taxon>
    </lineage>
</organism>
<comment type="caution">
    <text evidence="1">The sequence shown here is derived from an EMBL/GenBank/DDBJ whole genome shotgun (WGS) entry which is preliminary data.</text>
</comment>
<dbReference type="EMBL" id="JAWWNJ010000211">
    <property type="protein sequence ID" value="KAK6971488.1"/>
    <property type="molecule type" value="Genomic_DNA"/>
</dbReference>
<sequence>MKTFAAAKLEIGLEMLREINIESVQEASRALSIIVSIYLDDPDPPLDPQYRATTNSLSLLQREAELYELLKQAHADGSYDIVRNSVLIRHPDAIFPRRAEEFMEKLKAPLEAFIASANPVTPWQSELTGTDALMDAHPASLGLLSQDLLPVMSLHDLGGFIHDPILSSRFDELFARGKKTVLVNTSGSGKTRLMFEGLCRHWGLYFTVFNYGARDLGSNDIANVIDRLEFTLQDVSSSTEGSRHLEQNHALAEGLIARTLLARLLIFRMFLEIASEGGLTEEHKKRWLMLQLFPSLKLGCDIFGYLASSLGNFNPGKEIAVTQAKIQELLDHDSHLFFVLDEAQQAARKFCGAFDAEPGKRHPLLLK</sequence>
<gene>
    <name evidence="1" type="ORF">R3P38DRAFT_3298016</name>
</gene>
<protein>
    <submittedName>
        <fullName evidence="1">Uncharacterized protein</fullName>
    </submittedName>
</protein>